<dbReference type="AlphaFoldDB" id="A0A084WN45"/>
<evidence type="ECO:0000256" key="4">
    <source>
        <dbReference type="ARBA" id="ARBA00020923"/>
    </source>
</evidence>
<keyword evidence="17" id="KW-1185">Reference proteome</keyword>
<comment type="pathway">
    <text evidence="2">Protein modification; protein sumoylation.</text>
</comment>
<reference evidence="16" key="2">
    <citation type="submission" date="2020-05" db="UniProtKB">
        <authorList>
            <consortium name="EnsemblMetazoa"/>
        </authorList>
    </citation>
    <scope>IDENTIFICATION</scope>
</reference>
<dbReference type="VEuPathDB" id="VectorBase:ASIS024378"/>
<evidence type="ECO:0000256" key="11">
    <source>
        <dbReference type="ARBA" id="ARBA00031731"/>
    </source>
</evidence>
<evidence type="ECO:0000256" key="12">
    <source>
        <dbReference type="ARBA" id="ARBA00032533"/>
    </source>
</evidence>
<dbReference type="VEuPathDB" id="VectorBase:ASIC019715"/>
<dbReference type="Gene3D" id="3.30.40.10">
    <property type="entry name" value="Zinc/RING finger domain, C3HC4 (zinc finger)"/>
    <property type="match status" value="1"/>
</dbReference>
<dbReference type="InterPro" id="IPR026846">
    <property type="entry name" value="Nse2(Mms21)"/>
</dbReference>
<dbReference type="GO" id="GO:0016925">
    <property type="term" value="P:protein sumoylation"/>
    <property type="evidence" value="ECO:0007669"/>
    <property type="project" value="UniProtKB-UniPathway"/>
</dbReference>
<proteinExistence type="inferred from homology"/>
<comment type="subcellular location">
    <subcellularLocation>
        <location evidence="1">Nucleus</location>
    </subcellularLocation>
</comment>
<dbReference type="SUPFAM" id="SSF57850">
    <property type="entry name" value="RING/U-box"/>
    <property type="match status" value="1"/>
</dbReference>
<keyword evidence="10" id="KW-0539">Nucleus</keyword>
<comment type="similarity">
    <text evidence="3">Belongs to the NSE2 family.</text>
</comment>
<dbReference type="EnsemblMetazoa" id="ASIC019715-RA">
    <property type="protein sequence ID" value="ASIC019715-PA"/>
    <property type="gene ID" value="ASIC019715"/>
</dbReference>
<evidence type="ECO:0000313" key="17">
    <source>
        <dbReference type="Proteomes" id="UP000030765"/>
    </source>
</evidence>
<keyword evidence="8" id="KW-0833">Ubl conjugation pathway</keyword>
<evidence type="ECO:0000256" key="2">
    <source>
        <dbReference type="ARBA" id="ARBA00004718"/>
    </source>
</evidence>
<dbReference type="OrthoDB" id="26899at2759"/>
<reference evidence="15 17" key="1">
    <citation type="journal article" date="2014" name="BMC Genomics">
        <title>Genome sequence of Anopheles sinensis provides insight into genetics basis of mosquito competence for malaria parasites.</title>
        <authorList>
            <person name="Zhou D."/>
            <person name="Zhang D."/>
            <person name="Ding G."/>
            <person name="Shi L."/>
            <person name="Hou Q."/>
            <person name="Ye Y."/>
            <person name="Xu Y."/>
            <person name="Zhou H."/>
            <person name="Xiong C."/>
            <person name="Li S."/>
            <person name="Yu J."/>
            <person name="Hong S."/>
            <person name="Yu X."/>
            <person name="Zou P."/>
            <person name="Chen C."/>
            <person name="Chang X."/>
            <person name="Wang W."/>
            <person name="Lv Y."/>
            <person name="Sun Y."/>
            <person name="Ma L."/>
            <person name="Shen B."/>
            <person name="Zhu C."/>
        </authorList>
    </citation>
    <scope>NUCLEOTIDE SEQUENCE [LARGE SCALE GENOMIC DNA]</scope>
</reference>
<dbReference type="OMA" id="MNMFEAN"/>
<evidence type="ECO:0000256" key="8">
    <source>
        <dbReference type="ARBA" id="ARBA00022786"/>
    </source>
</evidence>
<accession>A0A084WN45</accession>
<dbReference type="EMBL" id="ATLV01024562">
    <property type="status" value="NOT_ANNOTATED_CDS"/>
    <property type="molecule type" value="Genomic_DNA"/>
</dbReference>
<name>A0A084WN45_ANOSI</name>
<evidence type="ECO:0000256" key="9">
    <source>
        <dbReference type="ARBA" id="ARBA00022833"/>
    </source>
</evidence>
<evidence type="ECO:0000256" key="1">
    <source>
        <dbReference type="ARBA" id="ARBA00004123"/>
    </source>
</evidence>
<protein>
    <recommendedName>
        <fullName evidence="4">E3 SUMO-protein ligase NSE2</fullName>
    </recommendedName>
    <alternativeName>
        <fullName evidence="11">E3 SUMO-protein transferase NSE2</fullName>
    </alternativeName>
    <alternativeName>
        <fullName evidence="12">Non-structural maintenance of chromosomes element 2 homolog</fullName>
    </alternativeName>
</protein>
<keyword evidence="6" id="KW-0479">Metal-binding</keyword>
<evidence type="ECO:0000313" key="16">
    <source>
        <dbReference type="EnsemblMetazoa" id="ASIC019715-PA"/>
    </source>
</evidence>
<evidence type="ECO:0000256" key="10">
    <source>
        <dbReference type="ARBA" id="ARBA00023242"/>
    </source>
</evidence>
<evidence type="ECO:0000256" key="5">
    <source>
        <dbReference type="ARBA" id="ARBA00022679"/>
    </source>
</evidence>
<dbReference type="InterPro" id="IPR004181">
    <property type="entry name" value="Znf_MIZ"/>
</dbReference>
<dbReference type="PROSITE" id="PS51044">
    <property type="entry name" value="ZF_SP_RING"/>
    <property type="match status" value="1"/>
</dbReference>
<dbReference type="CDD" id="cd16651">
    <property type="entry name" value="SPL-RING_NSE2"/>
    <property type="match status" value="1"/>
</dbReference>
<keyword evidence="5" id="KW-0808">Transferase</keyword>
<sequence length="200" mass="22904">MNMFEANCRKVSDSLNNTVRLAAEYGDESTKNLKLYTDLVERICEIESKITVHRKAMSEASREQFIDSFNKRYDAGTDKKKPQVRGHKRFKDFLQYAKPLLNPTLEGPSQEEATDDELVIEGDVGNLVDPITKRPLVVPVRNKQCNHVYEKSAIEEMLQMNRKTRCPVMGCAAQGFVQPQLLEVDVKLQQQLMRNRSIAN</sequence>
<dbReference type="Pfam" id="PF11789">
    <property type="entry name" value="zf-Nse"/>
    <property type="match status" value="1"/>
</dbReference>
<dbReference type="GO" id="GO:0061665">
    <property type="term" value="F:SUMO ligase activity"/>
    <property type="evidence" value="ECO:0007669"/>
    <property type="project" value="TreeGrafter"/>
</dbReference>
<evidence type="ECO:0000256" key="13">
    <source>
        <dbReference type="PROSITE-ProRule" id="PRU00452"/>
    </source>
</evidence>
<organism evidence="15">
    <name type="scientific">Anopheles sinensis</name>
    <name type="common">Mosquito</name>
    <dbReference type="NCBI Taxonomy" id="74873"/>
    <lineage>
        <taxon>Eukaryota</taxon>
        <taxon>Metazoa</taxon>
        <taxon>Ecdysozoa</taxon>
        <taxon>Arthropoda</taxon>
        <taxon>Hexapoda</taxon>
        <taxon>Insecta</taxon>
        <taxon>Pterygota</taxon>
        <taxon>Neoptera</taxon>
        <taxon>Endopterygota</taxon>
        <taxon>Diptera</taxon>
        <taxon>Nematocera</taxon>
        <taxon>Culicoidea</taxon>
        <taxon>Culicidae</taxon>
        <taxon>Anophelinae</taxon>
        <taxon>Anopheles</taxon>
    </lineage>
</organism>
<dbReference type="PANTHER" id="PTHR21330">
    <property type="entry name" value="E3 SUMO-PROTEIN LIGASE NSE2"/>
    <property type="match status" value="1"/>
</dbReference>
<gene>
    <name evidence="15" type="ORF">ZHAS_00019715</name>
</gene>
<evidence type="ECO:0000259" key="14">
    <source>
        <dbReference type="PROSITE" id="PS51044"/>
    </source>
</evidence>
<dbReference type="STRING" id="74873.A0A084WN45"/>
<dbReference type="GO" id="GO:0008270">
    <property type="term" value="F:zinc ion binding"/>
    <property type="evidence" value="ECO:0007669"/>
    <property type="project" value="UniProtKB-KW"/>
</dbReference>
<dbReference type="Proteomes" id="UP000030765">
    <property type="component" value="Unassembled WGS sequence"/>
</dbReference>
<evidence type="ECO:0000256" key="3">
    <source>
        <dbReference type="ARBA" id="ARBA00008212"/>
    </source>
</evidence>
<keyword evidence="9" id="KW-0862">Zinc</keyword>
<dbReference type="GO" id="GO:0000724">
    <property type="term" value="P:double-strand break repair via homologous recombination"/>
    <property type="evidence" value="ECO:0007669"/>
    <property type="project" value="InterPro"/>
</dbReference>
<dbReference type="EMBL" id="KE525352">
    <property type="protein sequence ID" value="KFB51639.1"/>
    <property type="molecule type" value="Genomic_DNA"/>
</dbReference>
<evidence type="ECO:0000256" key="6">
    <source>
        <dbReference type="ARBA" id="ARBA00022723"/>
    </source>
</evidence>
<dbReference type="GO" id="GO:0030915">
    <property type="term" value="C:Smc5-Smc6 complex"/>
    <property type="evidence" value="ECO:0007669"/>
    <property type="project" value="InterPro"/>
</dbReference>
<keyword evidence="7 13" id="KW-0863">Zinc-finger</keyword>
<dbReference type="GO" id="GO:0005634">
    <property type="term" value="C:nucleus"/>
    <property type="evidence" value="ECO:0007669"/>
    <property type="project" value="UniProtKB-SubCell"/>
</dbReference>
<feature type="domain" description="SP-RING-type" evidence="14">
    <location>
        <begin position="114"/>
        <end position="197"/>
    </location>
</feature>
<dbReference type="UniPathway" id="UPA00886"/>
<dbReference type="InterPro" id="IPR013083">
    <property type="entry name" value="Znf_RING/FYVE/PHD"/>
</dbReference>
<dbReference type="PANTHER" id="PTHR21330:SF1">
    <property type="entry name" value="E3 SUMO-PROTEIN LIGASE NSE2"/>
    <property type="match status" value="1"/>
</dbReference>
<evidence type="ECO:0000313" key="15">
    <source>
        <dbReference type="EMBL" id="KFB51639.1"/>
    </source>
</evidence>
<evidence type="ECO:0000256" key="7">
    <source>
        <dbReference type="ARBA" id="ARBA00022771"/>
    </source>
</evidence>